<dbReference type="Proteomes" id="UP000054928">
    <property type="component" value="Unassembled WGS sequence"/>
</dbReference>
<feature type="region of interest" description="Disordered" evidence="2">
    <location>
        <begin position="471"/>
        <end position="507"/>
    </location>
</feature>
<reference evidence="5" key="1">
    <citation type="submission" date="2014-09" db="EMBL/GenBank/DDBJ databases">
        <authorList>
            <person name="Sharma Rahul"/>
            <person name="Thines Marco"/>
        </authorList>
    </citation>
    <scope>NUCLEOTIDE SEQUENCE [LARGE SCALE GENOMIC DNA]</scope>
</reference>
<dbReference type="GeneID" id="36408656"/>
<dbReference type="CDD" id="cd22191">
    <property type="entry name" value="DPBB_RlpA_EXP_N-like"/>
    <property type="match status" value="1"/>
</dbReference>
<dbReference type="Gene3D" id="2.40.40.10">
    <property type="entry name" value="RlpA-like domain"/>
    <property type="match status" value="1"/>
</dbReference>
<sequence length="638" mass="67149">MRDWTTIVAIVAVTVEIATASGIVSIYNISDPSFGTCRLKGISESSDNFKFYASVPSSDFSLNNACARCITITRDDNPAISTTAYVLDVCDGCTSGTLELSADSMSALNIDVTDRTTIVSYRFGSCPSSLMSGDISACLMEGASATYVPLQFYNSQKVITSATIEGVPATSTSSSFLYSANSGSTSATWYQNVQFSVESDDGEILNSTFAFSSTSGCASSSVQFNSASTADGVTGNTTSGDSNAGVIGGAVGGTAAVLVIVGSVIMIRRRKSAAKGFSDSGNDVENQYLSPSTKPKSAAAAAATFPEDHDDHQRPASPTVDYAESLSPAASTKDTGVRHSEANLPKALAVHAEPPAMNDPTPLAVKATAVNSSPSSFDRTTNSFSPPGNSTYVAPTYAYSNNVTITSPRPPTSTMKSAPTLSAPIVPRHASNTNYQHYGEDDEEGRSSFDIDDMRESEARATMDLTRRLGSQQSFAPYSSDDTYANAVTSPESNVHGTSLRRPSLQQNSMRASGLDLGRYTNDSVLSDADSYASASRPTNQSILSNNTLLQSSPPSAADNYPLNAQLSGSTEADRMANSISDSYASNPAVHQSRDLATSQSSIGSARESGYSRESLSILGYPYSKKSGRHHNITEMQF</sequence>
<accession>A0A0P1AQ75</accession>
<keyword evidence="1" id="KW-0732">Signal</keyword>
<feature type="region of interest" description="Disordered" evidence="2">
    <location>
        <begin position="425"/>
        <end position="450"/>
    </location>
</feature>
<feature type="compositionally biased region" description="Polar residues" evidence="2">
    <location>
        <begin position="279"/>
        <end position="295"/>
    </location>
</feature>
<feature type="transmembrane region" description="Helical" evidence="3">
    <location>
        <begin position="246"/>
        <end position="267"/>
    </location>
</feature>
<dbReference type="PANTHER" id="PTHR31836">
    <property type="match status" value="1"/>
</dbReference>
<dbReference type="SUPFAM" id="SSF50685">
    <property type="entry name" value="Barwin-like endoglucanases"/>
    <property type="match status" value="1"/>
</dbReference>
<feature type="compositionally biased region" description="Polar residues" evidence="2">
    <location>
        <begin position="471"/>
        <end position="497"/>
    </location>
</feature>
<organism evidence="4 5">
    <name type="scientific">Plasmopara halstedii</name>
    <name type="common">Downy mildew of sunflower</name>
    <dbReference type="NCBI Taxonomy" id="4781"/>
    <lineage>
        <taxon>Eukaryota</taxon>
        <taxon>Sar</taxon>
        <taxon>Stramenopiles</taxon>
        <taxon>Oomycota</taxon>
        <taxon>Peronosporomycetes</taxon>
        <taxon>Peronosporales</taxon>
        <taxon>Peronosporaceae</taxon>
        <taxon>Plasmopara</taxon>
    </lineage>
</organism>
<protein>
    <submittedName>
        <fullName evidence="4">RlpA-like double-psi beta-barrel domain</fullName>
    </submittedName>
</protein>
<dbReference type="PANTHER" id="PTHR31836:SF21">
    <property type="entry name" value="EXPANSIN-LIKE PROTEIN 7"/>
    <property type="match status" value="1"/>
</dbReference>
<evidence type="ECO:0000313" key="4">
    <source>
        <dbReference type="EMBL" id="CEG43404.1"/>
    </source>
</evidence>
<dbReference type="EMBL" id="CCYD01000666">
    <property type="protein sequence ID" value="CEG43404.1"/>
    <property type="molecule type" value="Genomic_DNA"/>
</dbReference>
<evidence type="ECO:0000313" key="5">
    <source>
        <dbReference type="Proteomes" id="UP000054928"/>
    </source>
</evidence>
<keyword evidence="3" id="KW-1133">Transmembrane helix</keyword>
<feature type="region of interest" description="Disordered" evidence="2">
    <location>
        <begin position="591"/>
        <end position="612"/>
    </location>
</feature>
<dbReference type="InterPro" id="IPR036908">
    <property type="entry name" value="RlpA-like_sf"/>
</dbReference>
<keyword evidence="5" id="KW-1185">Reference proteome</keyword>
<feature type="region of interest" description="Disordered" evidence="2">
    <location>
        <begin position="275"/>
        <end position="338"/>
    </location>
</feature>
<dbReference type="RefSeq" id="XP_024579773.1">
    <property type="nucleotide sequence ID" value="XM_024729391.1"/>
</dbReference>
<dbReference type="OrthoDB" id="406505at2759"/>
<keyword evidence="3" id="KW-0472">Membrane</keyword>
<dbReference type="AlphaFoldDB" id="A0A0P1AQ75"/>
<evidence type="ECO:0000256" key="2">
    <source>
        <dbReference type="SAM" id="MobiDB-lite"/>
    </source>
</evidence>
<feature type="region of interest" description="Disordered" evidence="2">
    <location>
        <begin position="531"/>
        <end position="561"/>
    </location>
</feature>
<dbReference type="OMA" id="FYNSQKV"/>
<keyword evidence="3" id="KW-0812">Transmembrane</keyword>
<evidence type="ECO:0000256" key="1">
    <source>
        <dbReference type="ARBA" id="ARBA00022729"/>
    </source>
</evidence>
<feature type="compositionally biased region" description="Polar residues" evidence="2">
    <location>
        <begin position="591"/>
        <end position="604"/>
    </location>
</feature>
<feature type="compositionally biased region" description="Polar residues" evidence="2">
    <location>
        <begin position="533"/>
        <end position="555"/>
    </location>
</feature>
<proteinExistence type="predicted"/>
<dbReference type="InterPro" id="IPR051477">
    <property type="entry name" value="Expansin_CellWall"/>
</dbReference>
<evidence type="ECO:0000256" key="3">
    <source>
        <dbReference type="SAM" id="Phobius"/>
    </source>
</evidence>
<name>A0A0P1AQ75_PLAHL</name>